<dbReference type="RefSeq" id="WP_077847981.1">
    <property type="nucleotide sequence ID" value="NZ_LZZM01000178.1"/>
</dbReference>
<evidence type="ECO:0000256" key="1">
    <source>
        <dbReference type="ARBA" id="ARBA00007401"/>
    </source>
</evidence>
<dbReference type="Pfam" id="PF02837">
    <property type="entry name" value="Glyco_hydro_2_N"/>
    <property type="match status" value="1"/>
</dbReference>
<dbReference type="InterPro" id="IPR036156">
    <property type="entry name" value="Beta-gal/glucu_dom_sf"/>
</dbReference>
<dbReference type="PRINTS" id="PR00132">
    <property type="entry name" value="GLHYDRLASE2"/>
</dbReference>
<evidence type="ECO:0000313" key="9">
    <source>
        <dbReference type="EMBL" id="OOM76048.1"/>
    </source>
</evidence>
<dbReference type="Pfam" id="PF02836">
    <property type="entry name" value="Glyco_hydro_2_C"/>
    <property type="match status" value="2"/>
</dbReference>
<feature type="domain" description="DUF4982" evidence="7">
    <location>
        <begin position="649"/>
        <end position="706"/>
    </location>
</feature>
<evidence type="ECO:0000259" key="6">
    <source>
        <dbReference type="Pfam" id="PF02837"/>
    </source>
</evidence>
<dbReference type="OrthoDB" id="9762066at2"/>
<dbReference type="GO" id="GO:0005975">
    <property type="term" value="P:carbohydrate metabolic process"/>
    <property type="evidence" value="ECO:0007669"/>
    <property type="project" value="InterPro"/>
</dbReference>
<dbReference type="InterPro" id="IPR032311">
    <property type="entry name" value="DUF4982"/>
</dbReference>
<dbReference type="PROSITE" id="PS00608">
    <property type="entry name" value="GLYCOSYL_HYDROL_F2_2"/>
    <property type="match status" value="1"/>
</dbReference>
<dbReference type="Gene3D" id="2.60.40.10">
    <property type="entry name" value="Immunoglobulins"/>
    <property type="match status" value="3"/>
</dbReference>
<reference evidence="9 10" key="1">
    <citation type="submission" date="2016-05" db="EMBL/GenBank/DDBJ databases">
        <title>Microbial solvent formation.</title>
        <authorList>
            <person name="Poehlein A."/>
            <person name="Montoya Solano J.D."/>
            <person name="Flitsch S."/>
            <person name="Krabben P."/>
            <person name="Duerre P."/>
            <person name="Daniel R."/>
        </authorList>
    </citation>
    <scope>NUCLEOTIDE SEQUENCE [LARGE SCALE GENOMIC DNA]</scope>
    <source>
        <strain evidence="9 10">DSM 2619</strain>
    </source>
</reference>
<dbReference type="Pfam" id="PF00703">
    <property type="entry name" value="Glyco_hydro_2"/>
    <property type="match status" value="1"/>
</dbReference>
<comment type="similarity">
    <text evidence="1">Belongs to the glycosyl hydrolase 2 family.</text>
</comment>
<dbReference type="SUPFAM" id="SSF49785">
    <property type="entry name" value="Galactose-binding domain-like"/>
    <property type="match status" value="1"/>
</dbReference>
<dbReference type="SUPFAM" id="SSF49303">
    <property type="entry name" value="beta-Galactosidase/glucuronidase domain"/>
    <property type="match status" value="1"/>
</dbReference>
<dbReference type="Gene3D" id="3.20.20.80">
    <property type="entry name" value="Glycosidases"/>
    <property type="match status" value="1"/>
</dbReference>
<dbReference type="AlphaFoldDB" id="A0A1S8TE87"/>
<dbReference type="InterPro" id="IPR023232">
    <property type="entry name" value="Glyco_hydro_2_AS"/>
</dbReference>
<dbReference type="InterPro" id="IPR051913">
    <property type="entry name" value="GH2_Domain-Containing"/>
</dbReference>
<dbReference type="Pfam" id="PF18565">
    <property type="entry name" value="Glyco_hydro2_C5"/>
    <property type="match status" value="1"/>
</dbReference>
<evidence type="ECO:0000256" key="3">
    <source>
        <dbReference type="ARBA" id="ARBA00023295"/>
    </source>
</evidence>
<dbReference type="InterPro" id="IPR006102">
    <property type="entry name" value="Ig-like_GH2"/>
</dbReference>
<proteinExistence type="inferred from homology"/>
<dbReference type="InterPro" id="IPR008979">
    <property type="entry name" value="Galactose-bd-like_sf"/>
</dbReference>
<dbReference type="PANTHER" id="PTHR42732:SF1">
    <property type="entry name" value="BETA-MANNOSIDASE"/>
    <property type="match status" value="1"/>
</dbReference>
<dbReference type="STRING" id="29367.CLPUN_28960"/>
<dbReference type="Pfam" id="PF16355">
    <property type="entry name" value="DUF4982"/>
    <property type="match status" value="1"/>
</dbReference>
<name>A0A1S8TE87_9CLOT</name>
<dbReference type="Proteomes" id="UP000190890">
    <property type="component" value="Unassembled WGS sequence"/>
</dbReference>
<dbReference type="InterPro" id="IPR006104">
    <property type="entry name" value="Glyco_hydro_2_N"/>
</dbReference>
<dbReference type="InterPro" id="IPR013783">
    <property type="entry name" value="Ig-like_fold"/>
</dbReference>
<dbReference type="SUPFAM" id="SSF51445">
    <property type="entry name" value="(Trans)glycosidases"/>
    <property type="match status" value="1"/>
</dbReference>
<dbReference type="InterPro" id="IPR006101">
    <property type="entry name" value="Glyco_hydro_2"/>
</dbReference>
<dbReference type="EC" id="3.2.1.23" evidence="9"/>
<keyword evidence="10" id="KW-1185">Reference proteome</keyword>
<feature type="domain" description="Glycoside hydrolase family 2 catalytic" evidence="5">
    <location>
        <begin position="420"/>
        <end position="517"/>
    </location>
</feature>
<dbReference type="InterPro" id="IPR006103">
    <property type="entry name" value="Glyco_hydro_2_cat"/>
</dbReference>
<feature type="domain" description="Glycoside hydrolase family 2 immunoglobulin-like beta-sandwich" evidence="4">
    <location>
        <begin position="227"/>
        <end position="330"/>
    </location>
</feature>
<dbReference type="PANTHER" id="PTHR42732">
    <property type="entry name" value="BETA-GALACTOSIDASE"/>
    <property type="match status" value="1"/>
</dbReference>
<dbReference type="EMBL" id="LZZM01000178">
    <property type="protein sequence ID" value="OOM76048.1"/>
    <property type="molecule type" value="Genomic_DNA"/>
</dbReference>
<keyword evidence="2 9" id="KW-0378">Hydrolase</keyword>
<sequence>MKTKVRSRIKFNNDWYFTRNEIGPIPKNHQKSALIGGYTNNAVDENGSLFLNGSAIEPLLKVMHRPRAASEHEYKDWFAMESIEKGKEGWDKVKLPHDAVIDQSYVKDFKNAMYGFLPQTIGYYRKTFTIPKEDEGKKISIEFDGVGRISDYWVNGCYIGENFSGYSSFQFDITDLLKYGQEGENVILVRIDTTSGNEGWWYEGGGIYRNVWLTKTEKLHVDRWGTYVQTPKIEADKAVIKIETTICNEDFEEAKYTLETLIISPDGNVVGESVVNAINEGMQKNKIVQEIIVDNPELWDIDSPKLYKVVTEIISENKINDDYETVFGIRSIEYTTEGLLLNGKHTPIKGMSVHQDFAGVGVALADRIHEFKIQKLKEAGVNAYRCAHNPPAAELLEACDRLGMLVMNEGRLLEASEIKIKDLEAQVLRDRNHPSVFMWSISNEEFIGGSTLSIRMHKRMKNIVKSLDSTRLITSADIFGSSSGKHIDILDVIGVNYIESDLAQSYVLPNLEAYPENLFISTENVMKATTRGCYEDSVEKCSISCINAVITQMSIAPETAGGAGGTCPPEEAWEFYLKNPRMGGMFVWTGFDYRGEPFPFFWPSVMAQSGTFDLCGLPKDNFYLYQAMWIENKPVVHLLPHWTWPDREGKNILVRAITNCEEIEIILNGKSLGKKSKEDGKYFVDFDVDYMIGELIAIGYNNGIEVSMDVQKTAGAPAGILLTPDRTTINADGEDVTIITIAIVDKDGVVVPNAQNKVTFKIIGDGDLIGTGNGNPMDHDSDKTNFRNAFNGYCIAIIQGTEDGGTLTIEASSEGLITAETEINVSK</sequence>
<comment type="caution">
    <text evidence="9">The sequence shown here is derived from an EMBL/GenBank/DDBJ whole genome shotgun (WGS) entry which is preliminary data.</text>
</comment>
<evidence type="ECO:0000259" key="8">
    <source>
        <dbReference type="Pfam" id="PF18565"/>
    </source>
</evidence>
<gene>
    <name evidence="9" type="ORF">CLPUN_28960</name>
</gene>
<accession>A0A1S8TE87</accession>
<evidence type="ECO:0000259" key="5">
    <source>
        <dbReference type="Pfam" id="PF02836"/>
    </source>
</evidence>
<feature type="domain" description="Glycoside hydrolase family 2 catalytic" evidence="5">
    <location>
        <begin position="335"/>
        <end position="411"/>
    </location>
</feature>
<dbReference type="InterPro" id="IPR040605">
    <property type="entry name" value="Glyco_hydro2_dom5"/>
</dbReference>
<feature type="domain" description="Glycosyl hydrolases family 2 sugar binding" evidence="6">
    <location>
        <begin position="121"/>
        <end position="216"/>
    </location>
</feature>
<evidence type="ECO:0000313" key="10">
    <source>
        <dbReference type="Proteomes" id="UP000190890"/>
    </source>
</evidence>
<dbReference type="Gene3D" id="2.60.120.260">
    <property type="entry name" value="Galactose-binding domain-like"/>
    <property type="match status" value="1"/>
</dbReference>
<protein>
    <submittedName>
        <fullName evidence="9">Beta-galactosidase BoGH2A</fullName>
        <ecNumber evidence="9">3.2.1.23</ecNumber>
    </submittedName>
</protein>
<dbReference type="GO" id="GO:0004565">
    <property type="term" value="F:beta-galactosidase activity"/>
    <property type="evidence" value="ECO:0007669"/>
    <property type="project" value="UniProtKB-EC"/>
</dbReference>
<organism evidence="9 10">
    <name type="scientific">Clostridium puniceum</name>
    <dbReference type="NCBI Taxonomy" id="29367"/>
    <lineage>
        <taxon>Bacteria</taxon>
        <taxon>Bacillati</taxon>
        <taxon>Bacillota</taxon>
        <taxon>Clostridia</taxon>
        <taxon>Eubacteriales</taxon>
        <taxon>Clostridiaceae</taxon>
        <taxon>Clostridium</taxon>
    </lineage>
</organism>
<keyword evidence="3 9" id="KW-0326">Glycosidase</keyword>
<feature type="domain" description="Glycoside hydrolase family 2" evidence="8">
    <location>
        <begin position="721"/>
        <end position="821"/>
    </location>
</feature>
<evidence type="ECO:0000259" key="4">
    <source>
        <dbReference type="Pfam" id="PF00703"/>
    </source>
</evidence>
<evidence type="ECO:0000256" key="2">
    <source>
        <dbReference type="ARBA" id="ARBA00022801"/>
    </source>
</evidence>
<evidence type="ECO:0000259" key="7">
    <source>
        <dbReference type="Pfam" id="PF16355"/>
    </source>
</evidence>
<dbReference type="InterPro" id="IPR017853">
    <property type="entry name" value="GH"/>
</dbReference>